<comment type="caution">
    <text evidence="2">The sequence shown here is derived from an EMBL/GenBank/DDBJ whole genome shotgun (WGS) entry which is preliminary data.</text>
</comment>
<dbReference type="InterPro" id="IPR036046">
    <property type="entry name" value="Acylphosphatase-like_dom_sf"/>
</dbReference>
<dbReference type="PANTHER" id="PTHR47268">
    <property type="entry name" value="ACYLPHOSPHATASE"/>
    <property type="match status" value="1"/>
</dbReference>
<dbReference type="SUPFAM" id="SSF54975">
    <property type="entry name" value="Acylphosphatase/BLUF domain-like"/>
    <property type="match status" value="1"/>
</dbReference>
<dbReference type="EMBL" id="BARS01019438">
    <property type="protein sequence ID" value="GAF90913.1"/>
    <property type="molecule type" value="Genomic_DNA"/>
</dbReference>
<dbReference type="PANTHER" id="PTHR47268:SF4">
    <property type="entry name" value="ACYLPHOSPHATASE"/>
    <property type="match status" value="1"/>
</dbReference>
<dbReference type="GO" id="GO:0003998">
    <property type="term" value="F:acylphosphatase activity"/>
    <property type="evidence" value="ECO:0007669"/>
    <property type="project" value="InterPro"/>
</dbReference>
<dbReference type="Gene3D" id="3.30.70.100">
    <property type="match status" value="1"/>
</dbReference>
<dbReference type="InterPro" id="IPR020456">
    <property type="entry name" value="Acylphosphatase"/>
</dbReference>
<dbReference type="AlphaFoldDB" id="X0TBL4"/>
<dbReference type="PROSITE" id="PS00150">
    <property type="entry name" value="ACYLPHOSPHATASE_1"/>
    <property type="match status" value="1"/>
</dbReference>
<organism evidence="2">
    <name type="scientific">marine sediment metagenome</name>
    <dbReference type="NCBI Taxonomy" id="412755"/>
    <lineage>
        <taxon>unclassified sequences</taxon>
        <taxon>metagenomes</taxon>
        <taxon>ecological metagenomes</taxon>
    </lineage>
</organism>
<dbReference type="PROSITE" id="PS51160">
    <property type="entry name" value="ACYLPHOSPHATASE_3"/>
    <property type="match status" value="1"/>
</dbReference>
<name>X0TBL4_9ZZZZ</name>
<dbReference type="InterPro" id="IPR017968">
    <property type="entry name" value="Acylphosphatase_CS"/>
</dbReference>
<proteinExistence type="predicted"/>
<reference evidence="2" key="1">
    <citation type="journal article" date="2014" name="Front. Microbiol.">
        <title>High frequency of phylogenetically diverse reductive dehalogenase-homologous genes in deep subseafloor sedimentary metagenomes.</title>
        <authorList>
            <person name="Kawai M."/>
            <person name="Futagami T."/>
            <person name="Toyoda A."/>
            <person name="Takaki Y."/>
            <person name="Nishi S."/>
            <person name="Hori S."/>
            <person name="Arai W."/>
            <person name="Tsubouchi T."/>
            <person name="Morono Y."/>
            <person name="Uchiyama I."/>
            <person name="Ito T."/>
            <person name="Fujiyama A."/>
            <person name="Inagaki F."/>
            <person name="Takami H."/>
        </authorList>
    </citation>
    <scope>NUCLEOTIDE SEQUENCE</scope>
    <source>
        <strain evidence="2">Expedition CK06-06</strain>
    </source>
</reference>
<dbReference type="Pfam" id="PF00708">
    <property type="entry name" value="Acylphosphatase"/>
    <property type="match status" value="1"/>
</dbReference>
<evidence type="ECO:0000259" key="1">
    <source>
        <dbReference type="PROSITE" id="PS51160"/>
    </source>
</evidence>
<sequence>MDDLVSVRATVYGRVQGVFFRAFVEEQAQQLGLKGYVQGRIQA</sequence>
<feature type="non-terminal residue" evidence="2">
    <location>
        <position position="43"/>
    </location>
</feature>
<accession>X0TBL4</accession>
<protein>
    <recommendedName>
        <fullName evidence="1">Acylphosphatase-like domain-containing protein</fullName>
    </recommendedName>
</protein>
<evidence type="ECO:0000313" key="2">
    <source>
        <dbReference type="EMBL" id="GAF90913.1"/>
    </source>
</evidence>
<feature type="domain" description="Acylphosphatase-like" evidence="1">
    <location>
        <begin position="6"/>
        <end position="43"/>
    </location>
</feature>
<dbReference type="InterPro" id="IPR001792">
    <property type="entry name" value="Acylphosphatase-like_dom"/>
</dbReference>
<gene>
    <name evidence="2" type="ORF">S01H1_31506</name>
</gene>